<gene>
    <name evidence="1" type="ORF">CPELLU_LOCUS6805</name>
</gene>
<dbReference type="AlphaFoldDB" id="A0A9N9GER0"/>
<sequence length="82" mass="9461">MPPKYFGPCSIHDCNNDTTKFCKLTPIAYEKAKKKGTFEQFQYLKVEPTQADESSSEDKMELKSEAEVHNNFVNALKAVFHW</sequence>
<evidence type="ECO:0000313" key="1">
    <source>
        <dbReference type="EMBL" id="CAG8596885.1"/>
    </source>
</evidence>
<comment type="caution">
    <text evidence="1">The sequence shown here is derived from an EMBL/GenBank/DDBJ whole genome shotgun (WGS) entry which is preliminary data.</text>
</comment>
<proteinExistence type="predicted"/>
<dbReference type="Proteomes" id="UP000789759">
    <property type="component" value="Unassembled WGS sequence"/>
</dbReference>
<name>A0A9N9GER0_9GLOM</name>
<organism evidence="1 2">
    <name type="scientific">Cetraspora pellucida</name>
    <dbReference type="NCBI Taxonomy" id="1433469"/>
    <lineage>
        <taxon>Eukaryota</taxon>
        <taxon>Fungi</taxon>
        <taxon>Fungi incertae sedis</taxon>
        <taxon>Mucoromycota</taxon>
        <taxon>Glomeromycotina</taxon>
        <taxon>Glomeromycetes</taxon>
        <taxon>Diversisporales</taxon>
        <taxon>Gigasporaceae</taxon>
        <taxon>Cetraspora</taxon>
    </lineage>
</organism>
<protein>
    <submittedName>
        <fullName evidence="1">6521_t:CDS:1</fullName>
    </submittedName>
</protein>
<reference evidence="1" key="1">
    <citation type="submission" date="2021-06" db="EMBL/GenBank/DDBJ databases">
        <authorList>
            <person name="Kallberg Y."/>
            <person name="Tangrot J."/>
            <person name="Rosling A."/>
        </authorList>
    </citation>
    <scope>NUCLEOTIDE SEQUENCE</scope>
    <source>
        <strain evidence="1">FL966</strain>
    </source>
</reference>
<evidence type="ECO:0000313" key="2">
    <source>
        <dbReference type="Proteomes" id="UP000789759"/>
    </source>
</evidence>
<dbReference type="EMBL" id="CAJVQA010004353">
    <property type="protein sequence ID" value="CAG8596885.1"/>
    <property type="molecule type" value="Genomic_DNA"/>
</dbReference>
<keyword evidence="2" id="KW-1185">Reference proteome</keyword>
<dbReference type="OrthoDB" id="2434740at2759"/>
<accession>A0A9N9GER0</accession>